<protein>
    <submittedName>
        <fullName evidence="2">Uncharacterized protein</fullName>
    </submittedName>
</protein>
<evidence type="ECO:0000256" key="1">
    <source>
        <dbReference type="SAM" id="MobiDB-lite"/>
    </source>
</evidence>
<dbReference type="EMBL" id="LAFY01000606">
    <property type="protein sequence ID" value="KJX96559.1"/>
    <property type="molecule type" value="Genomic_DNA"/>
</dbReference>
<accession>A0A0F4GGJ1</accession>
<sequence length="145" mass="16170">MAAQGGSRYKKQRRFSPSITSTSSKMSLLTSIDTTKANPASYKLMPQQAADPTALTASIKIRRNIKLGIFGDNELDWKSIPTWHENGRPWWILNRMPHLRCESDSAYFATILESFRLQKPAMASSASSNSDTIVIDGEEMVDMIG</sequence>
<feature type="region of interest" description="Disordered" evidence="1">
    <location>
        <begin position="1"/>
        <end position="22"/>
    </location>
</feature>
<organism evidence="2 3">
    <name type="scientific">Zymoseptoria brevis</name>
    <dbReference type="NCBI Taxonomy" id="1047168"/>
    <lineage>
        <taxon>Eukaryota</taxon>
        <taxon>Fungi</taxon>
        <taxon>Dikarya</taxon>
        <taxon>Ascomycota</taxon>
        <taxon>Pezizomycotina</taxon>
        <taxon>Dothideomycetes</taxon>
        <taxon>Dothideomycetidae</taxon>
        <taxon>Mycosphaerellales</taxon>
        <taxon>Mycosphaerellaceae</taxon>
        <taxon>Zymoseptoria</taxon>
    </lineage>
</organism>
<gene>
    <name evidence="2" type="ORF">TI39_contig614g00005</name>
</gene>
<dbReference type="Proteomes" id="UP000033647">
    <property type="component" value="Unassembled WGS sequence"/>
</dbReference>
<evidence type="ECO:0000313" key="3">
    <source>
        <dbReference type="Proteomes" id="UP000033647"/>
    </source>
</evidence>
<proteinExistence type="predicted"/>
<dbReference type="AlphaFoldDB" id="A0A0F4GGJ1"/>
<comment type="caution">
    <text evidence="2">The sequence shown here is derived from an EMBL/GenBank/DDBJ whole genome shotgun (WGS) entry which is preliminary data.</text>
</comment>
<name>A0A0F4GGJ1_9PEZI</name>
<dbReference type="OrthoDB" id="3644902at2759"/>
<reference evidence="2 3" key="1">
    <citation type="submission" date="2015-03" db="EMBL/GenBank/DDBJ databases">
        <title>RNA-seq based gene annotation and comparative genomics of four Zymoseptoria species reveal species-specific pathogenicity related genes and transposable element activity.</title>
        <authorList>
            <person name="Grandaubert J."/>
            <person name="Bhattacharyya A."/>
            <person name="Stukenbrock E.H."/>
        </authorList>
    </citation>
    <scope>NUCLEOTIDE SEQUENCE [LARGE SCALE GENOMIC DNA]</scope>
    <source>
        <strain evidence="2 3">Zb18110</strain>
    </source>
</reference>
<evidence type="ECO:0000313" key="2">
    <source>
        <dbReference type="EMBL" id="KJX96559.1"/>
    </source>
</evidence>
<keyword evidence="3" id="KW-1185">Reference proteome</keyword>